<dbReference type="AlphaFoldDB" id="A0A0F9AZ70"/>
<comment type="caution">
    <text evidence="1">The sequence shown here is derived from an EMBL/GenBank/DDBJ whole genome shotgun (WGS) entry which is preliminary data.</text>
</comment>
<gene>
    <name evidence="1" type="ORF">LCGC14_2592390</name>
</gene>
<organism evidence="1">
    <name type="scientific">marine sediment metagenome</name>
    <dbReference type="NCBI Taxonomy" id="412755"/>
    <lineage>
        <taxon>unclassified sequences</taxon>
        <taxon>metagenomes</taxon>
        <taxon>ecological metagenomes</taxon>
    </lineage>
</organism>
<protein>
    <submittedName>
        <fullName evidence="1">Uncharacterized protein</fullName>
    </submittedName>
</protein>
<accession>A0A0F9AZ70</accession>
<sequence length="132" mass="15198">MIFDGDQKRLQTENIKHAFKMTERSDVNTFDVWIKERITYLPGDKWPERWLVQESLNNLVGLSLLIGIDEGELRDICNKGLSAGKHNEFYEIGCLVGLTTEDTLNRFCIHVAQNNKQSFADVILAIESRLEK</sequence>
<reference evidence="1" key="1">
    <citation type="journal article" date="2015" name="Nature">
        <title>Complex archaea that bridge the gap between prokaryotes and eukaryotes.</title>
        <authorList>
            <person name="Spang A."/>
            <person name="Saw J.H."/>
            <person name="Jorgensen S.L."/>
            <person name="Zaremba-Niedzwiedzka K."/>
            <person name="Martijn J."/>
            <person name="Lind A.E."/>
            <person name="van Eijk R."/>
            <person name="Schleper C."/>
            <person name="Guy L."/>
            <person name="Ettema T.J."/>
        </authorList>
    </citation>
    <scope>NUCLEOTIDE SEQUENCE</scope>
</reference>
<proteinExistence type="predicted"/>
<name>A0A0F9AZ70_9ZZZZ</name>
<evidence type="ECO:0000313" key="1">
    <source>
        <dbReference type="EMBL" id="KKL06802.1"/>
    </source>
</evidence>
<dbReference type="EMBL" id="LAZR01043552">
    <property type="protein sequence ID" value="KKL06802.1"/>
    <property type="molecule type" value="Genomic_DNA"/>
</dbReference>